<comment type="similarity">
    <text evidence="1">Belongs to the ARG7 family.</text>
</comment>
<dbReference type="Gramene" id="Kaladp0172s0015.1.v1.1">
    <property type="protein sequence ID" value="Kaladp0172s0015.1.v1.1"/>
    <property type="gene ID" value="Kaladp0172s0015.v1.1"/>
</dbReference>
<dbReference type="PANTHER" id="PTHR31374">
    <property type="entry name" value="AUXIN-INDUCED PROTEIN-LIKE-RELATED"/>
    <property type="match status" value="1"/>
</dbReference>
<proteinExistence type="inferred from homology"/>
<evidence type="ECO:0000313" key="3">
    <source>
        <dbReference type="Proteomes" id="UP000594263"/>
    </source>
</evidence>
<dbReference type="EnsemblPlants" id="Kaladp0172s0015.1.v1.1">
    <property type="protein sequence ID" value="Kaladp0172s0015.1.v1.1"/>
    <property type="gene ID" value="Kaladp0172s0015.v1.1"/>
</dbReference>
<dbReference type="PANTHER" id="PTHR31374:SF183">
    <property type="entry name" value="SAUR-LIKE AUXIN-RESPONSIVE PROTEIN FAMILY"/>
    <property type="match status" value="1"/>
</dbReference>
<name>A0A7N0V8H6_KALFE</name>
<organism evidence="2 3">
    <name type="scientific">Kalanchoe fedtschenkoi</name>
    <name type="common">Lavender scallops</name>
    <name type="synonym">South American air plant</name>
    <dbReference type="NCBI Taxonomy" id="63787"/>
    <lineage>
        <taxon>Eukaryota</taxon>
        <taxon>Viridiplantae</taxon>
        <taxon>Streptophyta</taxon>
        <taxon>Embryophyta</taxon>
        <taxon>Tracheophyta</taxon>
        <taxon>Spermatophyta</taxon>
        <taxon>Magnoliopsida</taxon>
        <taxon>eudicotyledons</taxon>
        <taxon>Gunneridae</taxon>
        <taxon>Pentapetalae</taxon>
        <taxon>Saxifragales</taxon>
        <taxon>Crassulaceae</taxon>
        <taxon>Kalanchoe</taxon>
    </lineage>
</organism>
<keyword evidence="3" id="KW-1185">Reference proteome</keyword>
<reference evidence="2" key="1">
    <citation type="submission" date="2021-01" db="UniProtKB">
        <authorList>
            <consortium name="EnsemblPlants"/>
        </authorList>
    </citation>
    <scope>IDENTIFICATION</scope>
</reference>
<dbReference type="Pfam" id="PF02519">
    <property type="entry name" value="Auxin_inducible"/>
    <property type="match status" value="1"/>
</dbReference>
<evidence type="ECO:0000256" key="1">
    <source>
        <dbReference type="ARBA" id="ARBA00006974"/>
    </source>
</evidence>
<accession>A0A7N0V8H6</accession>
<dbReference type="GO" id="GO:0009733">
    <property type="term" value="P:response to auxin"/>
    <property type="evidence" value="ECO:0007669"/>
    <property type="project" value="InterPro"/>
</dbReference>
<protein>
    <submittedName>
        <fullName evidence="2">Uncharacterized protein</fullName>
    </submittedName>
</protein>
<dbReference type="InterPro" id="IPR003676">
    <property type="entry name" value="SAUR_fam"/>
</dbReference>
<dbReference type="AlphaFoldDB" id="A0A7N0V8H6"/>
<evidence type="ECO:0000313" key="2">
    <source>
        <dbReference type="EnsemblPlants" id="Kaladp0172s0015.1.v1.1"/>
    </source>
</evidence>
<sequence>HIVRLCQMLKHWRSKAAHSCCRIAFDIPSSHVTVSVGANRTHFIIRATYLNHPKLLIQAEEEFGFSNHDPLAIPCDELVFEEIFRSISRSGPKLGSARFAGHDEALRFCHVNVLNGTDYWTDSKPLLHRTLSPKTTW</sequence>
<dbReference type="Proteomes" id="UP000594263">
    <property type="component" value="Unplaced"/>
</dbReference>